<organism evidence="4 5">
    <name type="scientific">Corynebacterium ramonii</name>
    <dbReference type="NCBI Taxonomy" id="3026968"/>
    <lineage>
        <taxon>Bacteria</taxon>
        <taxon>Bacillati</taxon>
        <taxon>Actinomycetota</taxon>
        <taxon>Actinomycetes</taxon>
        <taxon>Mycobacteriales</taxon>
        <taxon>Corynebacteriaceae</taxon>
        <taxon>Corynebacterium</taxon>
    </lineage>
</organism>
<dbReference type="Proteomes" id="UP000029910">
    <property type="component" value="Chromosome"/>
</dbReference>
<dbReference type="InterPro" id="IPR009057">
    <property type="entry name" value="Homeodomain-like_sf"/>
</dbReference>
<gene>
    <name evidence="4" type="primary">tetR2</name>
    <name evidence="4" type="ORF">CulFRC11_0781</name>
</gene>
<name>A0ABN4EZ60_9CORY</name>
<accession>A0ABN4EZ60</accession>
<feature type="domain" description="HTH tetR-type" evidence="3">
    <location>
        <begin position="25"/>
        <end position="85"/>
    </location>
</feature>
<dbReference type="PROSITE" id="PS01081">
    <property type="entry name" value="HTH_TETR_1"/>
    <property type="match status" value="1"/>
</dbReference>
<evidence type="ECO:0000259" key="3">
    <source>
        <dbReference type="PROSITE" id="PS50977"/>
    </source>
</evidence>
<evidence type="ECO:0000256" key="1">
    <source>
        <dbReference type="ARBA" id="ARBA00023125"/>
    </source>
</evidence>
<sequence length="224" mass="25801">MARINRNACGNRAVPMESHRKIKKIRTHQAIEDSATRLVLERGFSNVTVEEICEPVGVSKRTFFNYFATKDDAVLGTGPRKPTQQEKEAFLSTEHEDLPNAVLSMLVKLIFDPTRDEYFSASTQKRRREIWEKDPVLMQQHFGRFHQTNSELEKLITKYLRTHPAARKTKLEEQREATVLCGIAFTTIKLGFQSFNNDYPSPQQLRDACEGMFSAFQDVFRATP</sequence>
<keyword evidence="5" id="KW-1185">Reference proteome</keyword>
<dbReference type="PRINTS" id="PR00455">
    <property type="entry name" value="HTHTETR"/>
</dbReference>
<dbReference type="PROSITE" id="PS50977">
    <property type="entry name" value="HTH_TETR_2"/>
    <property type="match status" value="1"/>
</dbReference>
<dbReference type="PANTHER" id="PTHR43479:SF11">
    <property type="entry name" value="ACREF_ENVCD OPERON REPRESSOR-RELATED"/>
    <property type="match status" value="1"/>
</dbReference>
<dbReference type="Gene3D" id="1.10.357.10">
    <property type="entry name" value="Tetracycline Repressor, domain 2"/>
    <property type="match status" value="1"/>
</dbReference>
<dbReference type="Pfam" id="PF00440">
    <property type="entry name" value="TetR_N"/>
    <property type="match status" value="1"/>
</dbReference>
<dbReference type="InterPro" id="IPR023772">
    <property type="entry name" value="DNA-bd_HTH_TetR-type_CS"/>
</dbReference>
<feature type="DNA-binding region" description="H-T-H motif" evidence="2">
    <location>
        <begin position="48"/>
        <end position="67"/>
    </location>
</feature>
<evidence type="ECO:0000256" key="2">
    <source>
        <dbReference type="PROSITE-ProRule" id="PRU00335"/>
    </source>
</evidence>
<dbReference type="PANTHER" id="PTHR43479">
    <property type="entry name" value="ACREF/ENVCD OPERON REPRESSOR-RELATED"/>
    <property type="match status" value="1"/>
</dbReference>
<evidence type="ECO:0000313" key="4">
    <source>
        <dbReference type="EMBL" id="AIU32367.1"/>
    </source>
</evidence>
<proteinExistence type="predicted"/>
<dbReference type="InterPro" id="IPR001647">
    <property type="entry name" value="HTH_TetR"/>
</dbReference>
<reference evidence="4 5" key="1">
    <citation type="journal article" date="2015" name="Genome Announc.">
        <title>Genome Sequence of Corynebacterium ulcerans Strain FRC11.</title>
        <authorList>
            <person name="Benevides Lde J."/>
            <person name="Viana M.V."/>
            <person name="Mariano D.C."/>
            <person name="Rocha Fde S."/>
            <person name="Bagano P.C."/>
            <person name="Folador E.L."/>
            <person name="Pereira F.L."/>
            <person name="Dorella F.A."/>
            <person name="Leal C.A."/>
            <person name="Carvalho A.F."/>
            <person name="Soares Sde C."/>
            <person name="Carneiro A."/>
            <person name="Ramos R."/>
            <person name="Badell-Ocando E."/>
            <person name="Guiso N."/>
            <person name="Silva A."/>
            <person name="Figueiredo H."/>
            <person name="Azevedo V."/>
            <person name="Guimaraes L.C."/>
        </authorList>
    </citation>
    <scope>NUCLEOTIDE SEQUENCE [LARGE SCALE GENOMIC DNA]</scope>
    <source>
        <strain evidence="5">FRC0011</strain>
    </source>
</reference>
<dbReference type="EMBL" id="CP009622">
    <property type="protein sequence ID" value="AIU32367.1"/>
    <property type="molecule type" value="Genomic_DNA"/>
</dbReference>
<dbReference type="SUPFAM" id="SSF46689">
    <property type="entry name" value="Homeodomain-like"/>
    <property type="match status" value="1"/>
</dbReference>
<protein>
    <submittedName>
        <fullName evidence="4">TetR family transcriptional regulator</fullName>
    </submittedName>
</protein>
<evidence type="ECO:0000313" key="5">
    <source>
        <dbReference type="Proteomes" id="UP000029910"/>
    </source>
</evidence>
<dbReference type="InterPro" id="IPR050624">
    <property type="entry name" value="HTH-type_Tx_Regulator"/>
</dbReference>
<keyword evidence="1 2" id="KW-0238">DNA-binding</keyword>